<dbReference type="RefSeq" id="WP_103679818.1">
    <property type="nucleotide sequence ID" value="NZ_LPWH01000053.1"/>
</dbReference>
<evidence type="ECO:0000256" key="1">
    <source>
        <dbReference type="ARBA" id="ARBA00004651"/>
    </source>
</evidence>
<feature type="transmembrane region" description="Helical" evidence="9">
    <location>
        <begin position="241"/>
        <end position="268"/>
    </location>
</feature>
<evidence type="ECO:0000256" key="3">
    <source>
        <dbReference type="ARBA" id="ARBA00022475"/>
    </source>
</evidence>
<dbReference type="Pfam" id="PF02653">
    <property type="entry name" value="BPD_transp_2"/>
    <property type="match status" value="1"/>
</dbReference>
<feature type="transmembrane region" description="Helical" evidence="9">
    <location>
        <begin position="160"/>
        <end position="179"/>
    </location>
</feature>
<dbReference type="GO" id="GO:0006865">
    <property type="term" value="P:amino acid transport"/>
    <property type="evidence" value="ECO:0007669"/>
    <property type="project" value="UniProtKB-KW"/>
</dbReference>
<keyword evidence="6 9" id="KW-1133">Transmembrane helix</keyword>
<sequence>MLNNILQAIVIGIPQGALYGLMGFGIAMIFRTAGTLNFSHGYSAMFSVLITLTIYRTLLPGSGGWEIQTQTWRVLAAAPFGIASGAIFGILIDTVLMRKIKNISPASMLMVTLGLLMVFEGAANLIFSPNFEPFPRLITAPPLIVGGEEGMRVVIRSNDIAVMLIALAISISMALIMKYTNIGLAIRARGQDRVGAQVVGINTNLVDRIVWALAISLAVVVGILLAPLTTVHATMLMNTQLFGITAAVLGGFGSLFGAIWGGLMVGVLERIVDIHPAMDGYETAIIFFLVIIVLVFKPEGIFGTKKRRKA</sequence>
<dbReference type="PANTHER" id="PTHR11795">
    <property type="entry name" value="BRANCHED-CHAIN AMINO ACID TRANSPORT SYSTEM PERMEASE PROTEIN LIVH"/>
    <property type="match status" value="1"/>
</dbReference>
<dbReference type="EMBL" id="LPWH01000053">
    <property type="protein sequence ID" value="POR03567.1"/>
    <property type="molecule type" value="Genomic_DNA"/>
</dbReference>
<evidence type="ECO:0000256" key="4">
    <source>
        <dbReference type="ARBA" id="ARBA00022692"/>
    </source>
</evidence>
<dbReference type="Proteomes" id="UP000237350">
    <property type="component" value="Unassembled WGS sequence"/>
</dbReference>
<evidence type="ECO:0000256" key="9">
    <source>
        <dbReference type="SAM" id="Phobius"/>
    </source>
</evidence>
<name>A0A2S4JVL1_9SPIO</name>
<evidence type="ECO:0000256" key="2">
    <source>
        <dbReference type="ARBA" id="ARBA00022448"/>
    </source>
</evidence>
<comment type="caution">
    <text evidence="10">The sequence shown here is derived from an EMBL/GenBank/DDBJ whole genome shotgun (WGS) entry which is preliminary data.</text>
</comment>
<keyword evidence="7 9" id="KW-0472">Membrane</keyword>
<comment type="subcellular location">
    <subcellularLocation>
        <location evidence="1">Cell membrane</location>
        <topology evidence="1">Multi-pass membrane protein</topology>
    </subcellularLocation>
</comment>
<evidence type="ECO:0000256" key="6">
    <source>
        <dbReference type="ARBA" id="ARBA00022989"/>
    </source>
</evidence>
<dbReference type="AlphaFoldDB" id="A0A2S4JVL1"/>
<feature type="transmembrane region" description="Helical" evidence="9">
    <location>
        <begin position="280"/>
        <end position="296"/>
    </location>
</feature>
<gene>
    <name evidence="10" type="ORF">AU468_05245</name>
</gene>
<dbReference type="GO" id="GO:0005886">
    <property type="term" value="C:plasma membrane"/>
    <property type="evidence" value="ECO:0007669"/>
    <property type="project" value="UniProtKB-SubCell"/>
</dbReference>
<keyword evidence="2" id="KW-0813">Transport</keyword>
<evidence type="ECO:0000256" key="7">
    <source>
        <dbReference type="ARBA" id="ARBA00023136"/>
    </source>
</evidence>
<evidence type="ECO:0000313" key="10">
    <source>
        <dbReference type="EMBL" id="POR03567.1"/>
    </source>
</evidence>
<dbReference type="GO" id="GO:0022857">
    <property type="term" value="F:transmembrane transporter activity"/>
    <property type="evidence" value="ECO:0007669"/>
    <property type="project" value="InterPro"/>
</dbReference>
<evidence type="ECO:0000256" key="5">
    <source>
        <dbReference type="ARBA" id="ARBA00022970"/>
    </source>
</evidence>
<feature type="transmembrane region" description="Helical" evidence="9">
    <location>
        <begin position="209"/>
        <end position="229"/>
    </location>
</feature>
<feature type="transmembrane region" description="Helical" evidence="9">
    <location>
        <begin position="108"/>
        <end position="127"/>
    </location>
</feature>
<organism evidence="10 11">
    <name type="scientific">Alkalispirochaeta sphaeroplastigenens</name>
    <dbReference type="NCBI Taxonomy" id="1187066"/>
    <lineage>
        <taxon>Bacteria</taxon>
        <taxon>Pseudomonadati</taxon>
        <taxon>Spirochaetota</taxon>
        <taxon>Spirochaetia</taxon>
        <taxon>Spirochaetales</taxon>
        <taxon>Spirochaetaceae</taxon>
        <taxon>Alkalispirochaeta</taxon>
    </lineage>
</organism>
<keyword evidence="3" id="KW-1003">Cell membrane</keyword>
<protein>
    <recommendedName>
        <fullName evidence="12">ABC transporter permease</fullName>
    </recommendedName>
</protein>
<evidence type="ECO:0008006" key="12">
    <source>
        <dbReference type="Google" id="ProtNLM"/>
    </source>
</evidence>
<evidence type="ECO:0000256" key="8">
    <source>
        <dbReference type="ARBA" id="ARBA00037998"/>
    </source>
</evidence>
<dbReference type="InterPro" id="IPR052157">
    <property type="entry name" value="BCAA_transport_permease"/>
</dbReference>
<dbReference type="OrthoDB" id="9807115at2"/>
<comment type="similarity">
    <text evidence="8">Belongs to the binding-protein-dependent transport system permease family. LivHM subfamily.</text>
</comment>
<proteinExistence type="inferred from homology"/>
<keyword evidence="11" id="KW-1185">Reference proteome</keyword>
<dbReference type="InterPro" id="IPR001851">
    <property type="entry name" value="ABC_transp_permease"/>
</dbReference>
<feature type="transmembrane region" description="Helical" evidence="9">
    <location>
        <begin position="71"/>
        <end position="96"/>
    </location>
</feature>
<keyword evidence="4 9" id="KW-0812">Transmembrane</keyword>
<reference evidence="11" key="1">
    <citation type="submission" date="2015-12" db="EMBL/GenBank/DDBJ databases">
        <authorList>
            <person name="Lodha T.D."/>
            <person name="Chintalapati S."/>
            <person name="Chintalapati V.R."/>
            <person name="Sravanthi T."/>
        </authorList>
    </citation>
    <scope>NUCLEOTIDE SEQUENCE [LARGE SCALE GENOMIC DNA]</scope>
    <source>
        <strain evidence="11">JC133</strain>
    </source>
</reference>
<accession>A0A2S4JVL1</accession>
<keyword evidence="5" id="KW-0029">Amino-acid transport</keyword>
<feature type="transmembrane region" description="Helical" evidence="9">
    <location>
        <begin position="6"/>
        <end position="30"/>
    </location>
</feature>
<feature type="transmembrane region" description="Helical" evidence="9">
    <location>
        <begin position="42"/>
        <end position="59"/>
    </location>
</feature>
<dbReference type="PANTHER" id="PTHR11795:SF450">
    <property type="entry name" value="ABC TRANSPORTER PERMEASE PROTEIN"/>
    <property type="match status" value="1"/>
</dbReference>
<dbReference type="CDD" id="cd06582">
    <property type="entry name" value="TM_PBP1_LivH_like"/>
    <property type="match status" value="1"/>
</dbReference>
<evidence type="ECO:0000313" key="11">
    <source>
        <dbReference type="Proteomes" id="UP000237350"/>
    </source>
</evidence>